<proteinExistence type="predicted"/>
<sequence>MKPFDRGRARLLATVPSWLVEKVPRDHRESDAAFHHRRRVVAGVSVLGAGLLGRSLSTRPGSRTFYALTSAVAGTWVAGGLASGPLHLGWMQRPNHQLSRPVALPVLTGAAAFGVFYGCALVAREVPVLNRAIASILQYARAGSPRLVLATTLANGAAEEVFFRGALYAAVGVDRPVLKSTAVYALATTATRNPALVLAATVMGALFGVQRQVTGGIQAPLLTHLTWSTLMLRYLPPLFADPTDAGPTAAG</sequence>
<organism evidence="3 4">
    <name type="scientific">Rhodococcus antarcticus</name>
    <dbReference type="NCBI Taxonomy" id="2987751"/>
    <lineage>
        <taxon>Bacteria</taxon>
        <taxon>Bacillati</taxon>
        <taxon>Actinomycetota</taxon>
        <taxon>Actinomycetes</taxon>
        <taxon>Mycobacteriales</taxon>
        <taxon>Nocardiaceae</taxon>
        <taxon>Rhodococcus</taxon>
    </lineage>
</organism>
<accession>A0ABY6NXL6</accession>
<dbReference type="Proteomes" id="UP001164965">
    <property type="component" value="Chromosome"/>
</dbReference>
<keyword evidence="1" id="KW-0472">Membrane</keyword>
<feature type="domain" description="CAAX prenyl protease 2/Lysostaphin resistance protein A-like" evidence="2">
    <location>
        <begin position="147"/>
        <end position="229"/>
    </location>
</feature>
<gene>
    <name evidence="3" type="ORF">RHODO2019_13370</name>
</gene>
<keyword evidence="1" id="KW-0812">Transmembrane</keyword>
<keyword evidence="3" id="KW-0645">Protease</keyword>
<evidence type="ECO:0000256" key="1">
    <source>
        <dbReference type="SAM" id="Phobius"/>
    </source>
</evidence>
<keyword evidence="3" id="KW-0378">Hydrolase</keyword>
<evidence type="ECO:0000313" key="4">
    <source>
        <dbReference type="Proteomes" id="UP001164965"/>
    </source>
</evidence>
<feature type="transmembrane region" description="Helical" evidence="1">
    <location>
        <begin position="64"/>
        <end position="82"/>
    </location>
</feature>
<dbReference type="Pfam" id="PF02517">
    <property type="entry name" value="Rce1-like"/>
    <property type="match status" value="1"/>
</dbReference>
<keyword evidence="1" id="KW-1133">Transmembrane helix</keyword>
<dbReference type="GO" id="GO:0008237">
    <property type="term" value="F:metallopeptidase activity"/>
    <property type="evidence" value="ECO:0007669"/>
    <property type="project" value="UniProtKB-KW"/>
</dbReference>
<dbReference type="RefSeq" id="WP_265382249.1">
    <property type="nucleotide sequence ID" value="NZ_CP110615.1"/>
</dbReference>
<name>A0ABY6NXL6_9NOCA</name>
<keyword evidence="4" id="KW-1185">Reference proteome</keyword>
<keyword evidence="3" id="KW-0482">Metalloprotease</keyword>
<dbReference type="InterPro" id="IPR003675">
    <property type="entry name" value="Rce1/LyrA-like_dom"/>
</dbReference>
<feature type="transmembrane region" description="Helical" evidence="1">
    <location>
        <begin position="102"/>
        <end position="123"/>
    </location>
</feature>
<evidence type="ECO:0000259" key="2">
    <source>
        <dbReference type="Pfam" id="PF02517"/>
    </source>
</evidence>
<protein>
    <submittedName>
        <fullName evidence="3">CPBP family intramembrane metalloprotease</fullName>
    </submittedName>
</protein>
<dbReference type="EMBL" id="CP110615">
    <property type="protein sequence ID" value="UZJ24142.1"/>
    <property type="molecule type" value="Genomic_DNA"/>
</dbReference>
<reference evidence="3" key="1">
    <citation type="submission" date="2022-10" db="EMBL/GenBank/DDBJ databases">
        <title>Rhodococcus sp.75.</title>
        <authorList>
            <person name="Sun M."/>
        </authorList>
    </citation>
    <scope>NUCLEOTIDE SEQUENCE</scope>
    <source>
        <strain evidence="3">75</strain>
    </source>
</reference>
<evidence type="ECO:0000313" key="3">
    <source>
        <dbReference type="EMBL" id="UZJ24142.1"/>
    </source>
</evidence>